<dbReference type="PaxDb" id="67767-A0A0J7K584"/>
<dbReference type="SUPFAM" id="SSF51735">
    <property type="entry name" value="NAD(P)-binding Rossmann-fold domains"/>
    <property type="match status" value="1"/>
</dbReference>
<dbReference type="InterPro" id="IPR036291">
    <property type="entry name" value="NAD(P)-bd_dom_sf"/>
</dbReference>
<protein>
    <submittedName>
        <fullName evidence="1">Oxidoreductase</fullName>
    </submittedName>
</protein>
<gene>
    <name evidence="1" type="ORF">RF55_15908</name>
</gene>
<dbReference type="Proteomes" id="UP000036403">
    <property type="component" value="Unassembled WGS sequence"/>
</dbReference>
<reference evidence="1 2" key="1">
    <citation type="submission" date="2015-04" db="EMBL/GenBank/DDBJ databases">
        <title>Lasius niger genome sequencing.</title>
        <authorList>
            <person name="Konorov E.A."/>
            <person name="Nikitin M.A."/>
            <person name="Kirill M.V."/>
            <person name="Chang P."/>
        </authorList>
    </citation>
    <scope>NUCLEOTIDE SEQUENCE [LARGE SCALE GENOMIC DNA]</scope>
    <source>
        <tissue evidence="1">Whole</tissue>
    </source>
</reference>
<organism evidence="1 2">
    <name type="scientific">Lasius niger</name>
    <name type="common">Black garden ant</name>
    <dbReference type="NCBI Taxonomy" id="67767"/>
    <lineage>
        <taxon>Eukaryota</taxon>
        <taxon>Metazoa</taxon>
        <taxon>Ecdysozoa</taxon>
        <taxon>Arthropoda</taxon>
        <taxon>Hexapoda</taxon>
        <taxon>Insecta</taxon>
        <taxon>Pterygota</taxon>
        <taxon>Neoptera</taxon>
        <taxon>Endopterygota</taxon>
        <taxon>Hymenoptera</taxon>
        <taxon>Apocrita</taxon>
        <taxon>Aculeata</taxon>
        <taxon>Formicoidea</taxon>
        <taxon>Formicidae</taxon>
        <taxon>Formicinae</taxon>
        <taxon>Lasius</taxon>
        <taxon>Lasius</taxon>
    </lineage>
</organism>
<evidence type="ECO:0000313" key="1">
    <source>
        <dbReference type="EMBL" id="KMQ85497.1"/>
    </source>
</evidence>
<keyword evidence="2" id="KW-1185">Reference proteome</keyword>
<dbReference type="AlphaFoldDB" id="A0A0J7K584"/>
<evidence type="ECO:0000313" key="2">
    <source>
        <dbReference type="Proteomes" id="UP000036403"/>
    </source>
</evidence>
<comment type="caution">
    <text evidence="1">The sequence shown here is derived from an EMBL/GenBank/DDBJ whole genome shotgun (WGS) entry which is preliminary data.</text>
</comment>
<proteinExistence type="predicted"/>
<dbReference type="EMBL" id="LBMM01013739">
    <property type="protein sequence ID" value="KMQ85497.1"/>
    <property type="molecule type" value="Genomic_DNA"/>
</dbReference>
<name>A0A0J7K584_LASNI</name>
<dbReference type="Gene3D" id="3.40.50.720">
    <property type="entry name" value="NAD(P)-binding Rossmann-like Domain"/>
    <property type="match status" value="1"/>
</dbReference>
<sequence length="218" mass="23558">MDLNLGDKAILLLDFTGKTSPSLLEEISKQIFIEGGNLTIASAKENLAQEISTKLQGNIRPLPVNPATEEGRKEILKNIPACDIFIDASLPKVGSKMDQATWDEDFSAATRASQLLSFPYLRLMKEKNWGRIITLALHSNAMRDESESSIRAIQKARAAFSASLSNTVKGTLVSANLCQLHLTGYPAPDSEKHIAKTLSFLSSPASDGLNGGIISVEC</sequence>
<accession>A0A0J7K584</accession>